<dbReference type="Gene3D" id="2.60.120.290">
    <property type="entry name" value="Spermadhesin, CUB domain"/>
    <property type="match status" value="1"/>
</dbReference>
<evidence type="ECO:0000256" key="9">
    <source>
        <dbReference type="ARBA" id="ARBA00023121"/>
    </source>
</evidence>
<keyword evidence="11" id="KW-0325">Glycoprotein</keyword>
<dbReference type="SMART" id="SM00181">
    <property type="entry name" value="EGF"/>
    <property type="match status" value="10"/>
</dbReference>
<dbReference type="CDD" id="cd00054">
    <property type="entry name" value="EGF_CA"/>
    <property type="match status" value="2"/>
</dbReference>
<dbReference type="GO" id="GO:0005509">
    <property type="term" value="F:calcium ion binding"/>
    <property type="evidence" value="ECO:0007669"/>
    <property type="project" value="InterPro"/>
</dbReference>
<dbReference type="InterPro" id="IPR000742">
    <property type="entry name" value="EGF"/>
</dbReference>
<evidence type="ECO:0000256" key="1">
    <source>
        <dbReference type="ARBA" id="ARBA00004241"/>
    </source>
</evidence>
<dbReference type="Pfam" id="PF12662">
    <property type="entry name" value="cEGF"/>
    <property type="match status" value="1"/>
</dbReference>
<dbReference type="EMBL" id="WBNO01002426">
    <property type="protein sequence ID" value="NXQ10505.1"/>
    <property type="molecule type" value="Genomic_DNA"/>
</dbReference>
<evidence type="ECO:0000259" key="17">
    <source>
        <dbReference type="PROSITE" id="PS50026"/>
    </source>
</evidence>
<feature type="non-terminal residue" evidence="18">
    <location>
        <position position="964"/>
    </location>
</feature>
<keyword evidence="6" id="KW-0732">Signal</keyword>
<feature type="disulfide bond" evidence="15">
    <location>
        <begin position="323"/>
        <end position="333"/>
    </location>
</feature>
<gene>
    <name evidence="18" type="primary">Scube2</name>
    <name evidence="18" type="ORF">PEUTAE_R10645</name>
</gene>
<dbReference type="InterPro" id="IPR026823">
    <property type="entry name" value="cEGF"/>
</dbReference>
<dbReference type="FunFam" id="2.10.25.10:FF:000008">
    <property type="entry name" value="Signal peptide, CUB domain, EGF-like 2"/>
    <property type="match status" value="1"/>
</dbReference>
<keyword evidence="4" id="KW-0964">Secreted</keyword>
<evidence type="ECO:0000256" key="3">
    <source>
        <dbReference type="ARBA" id="ARBA00022473"/>
    </source>
</evidence>
<sequence length="964" mass="107326">DVDECALGLDDCHPDAICQNTPKLFKCMCKMGYTGEGRKCEDIDECDNNFNGGCVHECFNIPGNYRCTCYDGFMLAHDGHNCLDTDECMFNNGGCQHVCVNTVGSYECRCKEGFFLSDNQHTCIHRSEEGMSCMNKDHGCAHICRETPKGGVACECRPGFELSKNQRSCILTCNHGNGGCQHTCDDADNGPVCGCHPKYVMHVDGKTCLEREEAVAVSEGNTTAAADVDKRVKRRLLMETCAVNNGGCDRTCKDTSTGVHCSCPVGFTLQFDGKTCKDIDECQSNNGGCDHFCKNTVGSFDCSCRKGFKLLTDEKSCQDIDECSFERACDHTCINHPGTFECTCNKGYALYGFTHCGDINECSINNGGCQQLCVNTLGDYECLCQSYYKLHWNKKDCVETKDPLSDNVSPKVLLHCIKSGGSDRCFLSCSPDVQVFSDASAIKISVTFKLNEGKCSLKKTEMFQEGLEQMIPERQNSVMESFHYVNLTCSSGKKAHGALSRLAATREIFITADFELETSWKEVTDTCDVRCARKKTEKRFRKTIRTLRKTVSRDQFRIRLSGTEHEVARKALKPSEPQQSCGVGQLHPGVRCEEQRALGRLSVQCGLATRCEIHSSSQKSSLALKAASVCFPVHIGGIKLQLLPAFISGALAVSLWACRSYQCSPGEYSPDGFKPCLPCPPGTYQPEAGRVSCFPCGGGLTTRHSGASLFQDCETKVQCSPGHFYNTSTHRCIRCAVGTFQPEFGQNYCISCPGNTTTDFDGSTNITQCKNRQCGGELGDYTGYIESPNYPGDYPANMECTWNINPPPKRRILIVVPEIFLPIEDECGDYLVMRKSSSSNSVTTYETCQTYERPIAFTSRSKKLWIQFKSNEGNSAKGFQVPYVTYDEDYQELIEDIVRDGRLYASENHQEILKDKKLIKALFDVLAHPQNYFKYTAQESREMFPRSFIRLLRSKVSRFLRPYK</sequence>
<protein>
    <recommendedName>
        <fullName evidence="12">Signal peptide, CUB and EGF-like domain-containing protein 2</fullName>
    </recommendedName>
    <alternativeName>
        <fullName evidence="14">Protein CEGP1</fullName>
    </alternativeName>
    <alternativeName>
        <fullName evidence="13">Scube/You</fullName>
    </alternativeName>
</protein>
<dbReference type="Proteomes" id="UP000629713">
    <property type="component" value="Unassembled WGS sequence"/>
</dbReference>
<keyword evidence="8" id="KW-0106">Calcium</keyword>
<dbReference type="PROSITE" id="PS01187">
    <property type="entry name" value="EGF_CA"/>
    <property type="match status" value="3"/>
</dbReference>
<dbReference type="InterPro" id="IPR024731">
    <property type="entry name" value="NELL2-like_EGF"/>
</dbReference>
<evidence type="ECO:0000313" key="19">
    <source>
        <dbReference type="Proteomes" id="UP000629713"/>
    </source>
</evidence>
<comment type="caution">
    <text evidence="15">Lacks conserved residue(s) required for the propagation of feature annotation.</text>
</comment>
<dbReference type="FunFam" id="2.10.25.10:FF:000028">
    <property type="entry name" value="Signal peptide, CUB domain and EGF-like domain-containing 2"/>
    <property type="match status" value="1"/>
</dbReference>
<keyword evidence="19" id="KW-1185">Reference proteome</keyword>
<dbReference type="Gene3D" id="2.10.25.10">
    <property type="entry name" value="Laminin"/>
    <property type="match status" value="9"/>
</dbReference>
<dbReference type="SMART" id="SM01411">
    <property type="entry name" value="Ephrin_rec_like"/>
    <property type="match status" value="2"/>
</dbReference>
<dbReference type="InterPro" id="IPR018097">
    <property type="entry name" value="EGF_Ca-bd_CS"/>
</dbReference>
<dbReference type="Pfam" id="PF00431">
    <property type="entry name" value="CUB"/>
    <property type="match status" value="1"/>
</dbReference>
<evidence type="ECO:0000256" key="11">
    <source>
        <dbReference type="ARBA" id="ARBA00023180"/>
    </source>
</evidence>
<evidence type="ECO:0000256" key="5">
    <source>
        <dbReference type="ARBA" id="ARBA00022536"/>
    </source>
</evidence>
<dbReference type="FunFam" id="2.10.25.10:FF:000035">
    <property type="entry name" value="Signal peptide, CUB domain and EGF-like domain-containing 2"/>
    <property type="match status" value="1"/>
</dbReference>
<accession>A0A852EW11</accession>
<dbReference type="InterPro" id="IPR011641">
    <property type="entry name" value="Tyr-kin_ephrin_A/B_rcpt-like"/>
</dbReference>
<dbReference type="CDD" id="cd00041">
    <property type="entry name" value="CUB"/>
    <property type="match status" value="1"/>
</dbReference>
<keyword evidence="5 15" id="KW-0245">EGF-like domain</keyword>
<proteinExistence type="predicted"/>
<dbReference type="InterPro" id="IPR052071">
    <property type="entry name" value="SCUB_EGF-like_domain"/>
</dbReference>
<dbReference type="PANTHER" id="PTHR24046:SF3">
    <property type="entry name" value="SIGNAL PEPTIDE, CUB AND EGF-LIKE DOMAIN-CONTAINING PROTEIN 2"/>
    <property type="match status" value="1"/>
</dbReference>
<dbReference type="FunFam" id="2.60.120.290:FF:000002">
    <property type="entry name" value="Signal peptide, CUB domain and EGF-like domain-containing 2"/>
    <property type="match status" value="1"/>
</dbReference>
<dbReference type="Pfam" id="PF14670">
    <property type="entry name" value="FXa_inhibition"/>
    <property type="match status" value="4"/>
</dbReference>
<evidence type="ECO:0000256" key="13">
    <source>
        <dbReference type="ARBA" id="ARBA00076123"/>
    </source>
</evidence>
<keyword evidence="10 15" id="KW-1015">Disulfide bond</keyword>
<dbReference type="InterPro" id="IPR000152">
    <property type="entry name" value="EGF-type_Asp/Asn_hydroxyl_site"/>
</dbReference>
<feature type="domain" description="EGF-like" evidence="17">
    <location>
        <begin position="84"/>
        <end position="120"/>
    </location>
</feature>
<dbReference type="PANTHER" id="PTHR24046">
    <property type="entry name" value="SIGNAL PEPTIDE, CUB AND EGF-LIKE DOMAIN-CONTAINING"/>
    <property type="match status" value="1"/>
</dbReference>
<evidence type="ECO:0000256" key="14">
    <source>
        <dbReference type="ARBA" id="ARBA00080914"/>
    </source>
</evidence>
<dbReference type="SUPFAM" id="SSF57184">
    <property type="entry name" value="Growth factor receptor domain"/>
    <property type="match status" value="3"/>
</dbReference>
<dbReference type="InterPro" id="IPR049883">
    <property type="entry name" value="NOTCH1_EGF-like"/>
</dbReference>
<comment type="subcellular location">
    <subcellularLocation>
        <location evidence="1">Cell surface</location>
    </subcellularLocation>
    <subcellularLocation>
        <location evidence="2">Secreted</location>
    </subcellularLocation>
</comment>
<dbReference type="GO" id="GO:0005615">
    <property type="term" value="C:extracellular space"/>
    <property type="evidence" value="ECO:0007669"/>
    <property type="project" value="TreeGrafter"/>
</dbReference>
<dbReference type="GO" id="GO:0009986">
    <property type="term" value="C:cell surface"/>
    <property type="evidence" value="ECO:0007669"/>
    <property type="project" value="UniProtKB-SubCell"/>
</dbReference>
<keyword evidence="9" id="KW-0446">Lipid-binding</keyword>
<dbReference type="GO" id="GO:0007165">
    <property type="term" value="P:signal transduction"/>
    <property type="evidence" value="ECO:0007669"/>
    <property type="project" value="TreeGrafter"/>
</dbReference>
<evidence type="ECO:0000256" key="8">
    <source>
        <dbReference type="ARBA" id="ARBA00022837"/>
    </source>
</evidence>
<evidence type="ECO:0000256" key="7">
    <source>
        <dbReference type="ARBA" id="ARBA00022737"/>
    </source>
</evidence>
<dbReference type="FunFam" id="2.10.25.10:FF:000037">
    <property type="entry name" value="Signal peptide, CUB domain and EGF-like domain-containing 2"/>
    <property type="match status" value="1"/>
</dbReference>
<dbReference type="FunFam" id="2.10.25.10:FF:000030">
    <property type="entry name" value="Signal peptide, CUB domain and EGF-like domain-containing 2"/>
    <property type="match status" value="1"/>
</dbReference>
<dbReference type="GO" id="GO:0008289">
    <property type="term" value="F:lipid binding"/>
    <property type="evidence" value="ECO:0007669"/>
    <property type="project" value="UniProtKB-KW"/>
</dbReference>
<dbReference type="SUPFAM" id="SSF57196">
    <property type="entry name" value="EGF/Laminin"/>
    <property type="match status" value="3"/>
</dbReference>
<feature type="domain" description="EGF-like" evidence="17">
    <location>
        <begin position="1"/>
        <end position="41"/>
    </location>
</feature>
<dbReference type="AlphaFoldDB" id="A0A852EW11"/>
<dbReference type="PROSITE" id="PS50026">
    <property type="entry name" value="EGF_3"/>
    <property type="match status" value="3"/>
</dbReference>
<dbReference type="PROSITE" id="PS01180">
    <property type="entry name" value="CUB"/>
    <property type="match status" value="1"/>
</dbReference>
<dbReference type="FunFam" id="2.10.25.10:FF:000256">
    <property type="entry name" value="Signal peptide, CUB domain and EGF like domain containing 2"/>
    <property type="match status" value="1"/>
</dbReference>
<dbReference type="FunFam" id="2.10.25.10:FF:000199">
    <property type="entry name" value="signal peptide, CUB and EGF-like domain-containing protein 2 isoform X2"/>
    <property type="match status" value="1"/>
</dbReference>
<dbReference type="SMART" id="SM00179">
    <property type="entry name" value="EGF_CA"/>
    <property type="match status" value="7"/>
</dbReference>
<evidence type="ECO:0000256" key="4">
    <source>
        <dbReference type="ARBA" id="ARBA00022525"/>
    </source>
</evidence>
<dbReference type="FunFam" id="2.10.25.10:FF:000032">
    <property type="entry name" value="signal peptide, CUB and EGF-like domain-containing protein 2 isoform X1"/>
    <property type="match status" value="1"/>
</dbReference>
<keyword evidence="3" id="KW-0217">Developmental protein</keyword>
<evidence type="ECO:0000256" key="2">
    <source>
        <dbReference type="ARBA" id="ARBA00004613"/>
    </source>
</evidence>
<evidence type="ECO:0000256" key="6">
    <source>
        <dbReference type="ARBA" id="ARBA00022729"/>
    </source>
</evidence>
<dbReference type="SMART" id="SM00042">
    <property type="entry name" value="CUB"/>
    <property type="match status" value="1"/>
</dbReference>
<dbReference type="FunFam" id="2.10.50.10:FF:000024">
    <property type="entry name" value="signal peptide, CUB and EGF-like domain-containing protein 1"/>
    <property type="match status" value="1"/>
</dbReference>
<evidence type="ECO:0000259" key="16">
    <source>
        <dbReference type="PROSITE" id="PS01180"/>
    </source>
</evidence>
<evidence type="ECO:0000256" key="15">
    <source>
        <dbReference type="PROSITE-ProRule" id="PRU00076"/>
    </source>
</evidence>
<dbReference type="Pfam" id="PF07645">
    <property type="entry name" value="EGF_CA"/>
    <property type="match status" value="2"/>
</dbReference>
<feature type="non-terminal residue" evidence="18">
    <location>
        <position position="1"/>
    </location>
</feature>
<dbReference type="InterPro" id="IPR009030">
    <property type="entry name" value="Growth_fac_rcpt_cys_sf"/>
</dbReference>
<feature type="domain" description="CUB" evidence="16">
    <location>
        <begin position="774"/>
        <end position="886"/>
    </location>
</feature>
<evidence type="ECO:0000256" key="10">
    <source>
        <dbReference type="ARBA" id="ARBA00023157"/>
    </source>
</evidence>
<dbReference type="Pfam" id="PF07699">
    <property type="entry name" value="Ephrin_rec_like"/>
    <property type="match status" value="2"/>
</dbReference>
<reference evidence="18" key="1">
    <citation type="submission" date="2019-09" db="EMBL/GenBank/DDBJ databases">
        <title>Bird 10,000 Genomes (B10K) Project - Family phase.</title>
        <authorList>
            <person name="Zhang G."/>
        </authorList>
    </citation>
    <scope>NUCLEOTIDE SEQUENCE</scope>
    <source>
        <strain evidence="18">B10K-DU-002-52</strain>
        <tissue evidence="18">Muscle</tissue>
    </source>
</reference>
<dbReference type="InterPro" id="IPR000859">
    <property type="entry name" value="CUB_dom"/>
</dbReference>
<keyword evidence="7" id="KW-0677">Repeat</keyword>
<dbReference type="Gene3D" id="2.10.50.10">
    <property type="entry name" value="Tumor Necrosis Factor Receptor, subunit A, domain 2"/>
    <property type="match status" value="1"/>
</dbReference>
<dbReference type="PROSITE" id="PS01186">
    <property type="entry name" value="EGF_2"/>
    <property type="match status" value="4"/>
</dbReference>
<name>A0A852EW11_PEUTA</name>
<dbReference type="FunFam" id="2.10.25.10:FF:000237">
    <property type="entry name" value="Signal peptide, CUB domain and EGF like domain containing 2"/>
    <property type="match status" value="1"/>
</dbReference>
<dbReference type="FunFam" id="2.10.50.10:FF:000002">
    <property type="entry name" value="signal peptide, CUB and EGF-like domain-containing protein 2 isoform X1"/>
    <property type="match status" value="1"/>
</dbReference>
<comment type="caution">
    <text evidence="18">The sequence shown here is derived from an EMBL/GenBank/DDBJ whole genome shotgun (WGS) entry which is preliminary data.</text>
</comment>
<evidence type="ECO:0000256" key="12">
    <source>
        <dbReference type="ARBA" id="ARBA00067359"/>
    </source>
</evidence>
<organism evidence="18 19">
    <name type="scientific">Peucedramus taeniatus</name>
    <name type="common">Olive warbler</name>
    <dbReference type="NCBI Taxonomy" id="135441"/>
    <lineage>
        <taxon>Eukaryota</taxon>
        <taxon>Metazoa</taxon>
        <taxon>Chordata</taxon>
        <taxon>Craniata</taxon>
        <taxon>Vertebrata</taxon>
        <taxon>Euteleostomi</taxon>
        <taxon>Archelosauria</taxon>
        <taxon>Archosauria</taxon>
        <taxon>Dinosauria</taxon>
        <taxon>Saurischia</taxon>
        <taxon>Theropoda</taxon>
        <taxon>Coelurosauria</taxon>
        <taxon>Aves</taxon>
        <taxon>Neognathae</taxon>
        <taxon>Neoaves</taxon>
        <taxon>Telluraves</taxon>
        <taxon>Australaves</taxon>
        <taxon>Passeriformes</taxon>
        <taxon>Passeroidea</taxon>
        <taxon>Fringillidae</taxon>
        <taxon>Peucedraminae</taxon>
        <taxon>Peucedramus</taxon>
    </lineage>
</organism>
<dbReference type="Pfam" id="PF12947">
    <property type="entry name" value="EGF_3"/>
    <property type="match status" value="1"/>
</dbReference>
<dbReference type="InterPro" id="IPR035914">
    <property type="entry name" value="Sperma_CUB_dom_sf"/>
</dbReference>
<dbReference type="InterPro" id="IPR001881">
    <property type="entry name" value="EGF-like_Ca-bd_dom"/>
</dbReference>
<feature type="domain" description="EGF-like" evidence="17">
    <location>
        <begin position="319"/>
        <end position="357"/>
    </location>
</feature>
<evidence type="ECO:0000313" key="18">
    <source>
        <dbReference type="EMBL" id="NXQ10505.1"/>
    </source>
</evidence>
<dbReference type="SUPFAM" id="SSF49854">
    <property type="entry name" value="Spermadhesin, CUB domain"/>
    <property type="match status" value="1"/>
</dbReference>
<dbReference type="PROSITE" id="PS00010">
    <property type="entry name" value="ASX_HYDROXYL"/>
    <property type="match status" value="5"/>
</dbReference>